<sequence length="31" mass="3556">MFMPICESSVTFGTSFRDCDSLDLWCLCSFN</sequence>
<dbReference type="AlphaFoldDB" id="A0A2P2QEX9"/>
<organism evidence="1">
    <name type="scientific">Rhizophora mucronata</name>
    <name type="common">Asiatic mangrove</name>
    <dbReference type="NCBI Taxonomy" id="61149"/>
    <lineage>
        <taxon>Eukaryota</taxon>
        <taxon>Viridiplantae</taxon>
        <taxon>Streptophyta</taxon>
        <taxon>Embryophyta</taxon>
        <taxon>Tracheophyta</taxon>
        <taxon>Spermatophyta</taxon>
        <taxon>Magnoliopsida</taxon>
        <taxon>eudicotyledons</taxon>
        <taxon>Gunneridae</taxon>
        <taxon>Pentapetalae</taxon>
        <taxon>rosids</taxon>
        <taxon>fabids</taxon>
        <taxon>Malpighiales</taxon>
        <taxon>Rhizophoraceae</taxon>
        <taxon>Rhizophora</taxon>
    </lineage>
</organism>
<protein>
    <submittedName>
        <fullName evidence="1">Uncharacterized protein</fullName>
    </submittedName>
</protein>
<reference evidence="1" key="1">
    <citation type="submission" date="2018-02" db="EMBL/GenBank/DDBJ databases">
        <title>Rhizophora mucronata_Transcriptome.</title>
        <authorList>
            <person name="Meera S.P."/>
            <person name="Sreeshan A."/>
            <person name="Augustine A."/>
        </authorList>
    </citation>
    <scope>NUCLEOTIDE SEQUENCE</scope>
    <source>
        <tissue evidence="1">Leaf</tissue>
    </source>
</reference>
<accession>A0A2P2QEX9</accession>
<dbReference type="EMBL" id="GGEC01085011">
    <property type="protein sequence ID" value="MBX65495.1"/>
    <property type="molecule type" value="Transcribed_RNA"/>
</dbReference>
<evidence type="ECO:0000313" key="1">
    <source>
        <dbReference type="EMBL" id="MBX65495.1"/>
    </source>
</evidence>
<proteinExistence type="predicted"/>
<name>A0A2P2QEX9_RHIMU</name>